<name>A0ABV4X9Z3_9CYAN</name>
<accession>A0ABV4X9Z3</accession>
<sequence>MMQTTGYSGKSSTSQTDFNQIDRKVAFFEKEGFAGPFTLGQTASLVALREAMNQAIGEAQNQDQKTSSSPIQTNVMDRRIAHTTSKLVYDLSTEPLVLNDVADFLGPNLLFWMAETISREPGHDGHIVEKTGQIWHIDVINGWIKGVHVSIAVTDMTMKTGCLLVIPGTHKYDADLPALEQAGECDLTDADSVLRLADRMHPENAPHRIEPIEMKAGQYCFTRGGIWHGVSRNNDSRTRFGLVARFAKPDVEIKGFSGNQIPCIVVRGEDSYHLNLLTNPPENS</sequence>
<dbReference type="EMBL" id="JBHFNQ010000170">
    <property type="protein sequence ID" value="MFB2879622.1"/>
    <property type="molecule type" value="Genomic_DNA"/>
</dbReference>
<evidence type="ECO:0000313" key="2">
    <source>
        <dbReference type="Proteomes" id="UP001576774"/>
    </source>
</evidence>
<dbReference type="SUPFAM" id="SSF51197">
    <property type="entry name" value="Clavaminate synthase-like"/>
    <property type="match status" value="1"/>
</dbReference>
<dbReference type="RefSeq" id="WP_413272657.1">
    <property type="nucleotide sequence ID" value="NZ_JBHFNQ010000170.1"/>
</dbReference>
<gene>
    <name evidence="1" type="ORF">ACE1CC_22425</name>
</gene>
<keyword evidence="1" id="KW-0560">Oxidoreductase</keyword>
<dbReference type="InterPro" id="IPR008775">
    <property type="entry name" value="Phytyl_CoA_dOase-like"/>
</dbReference>
<protein>
    <submittedName>
        <fullName evidence="1">Phytanoyl-CoA dioxygenase family protein</fullName>
    </submittedName>
</protein>
<dbReference type="GO" id="GO:0051213">
    <property type="term" value="F:dioxygenase activity"/>
    <property type="evidence" value="ECO:0007669"/>
    <property type="project" value="UniProtKB-KW"/>
</dbReference>
<dbReference type="Pfam" id="PF05721">
    <property type="entry name" value="PhyH"/>
    <property type="match status" value="1"/>
</dbReference>
<evidence type="ECO:0000313" key="1">
    <source>
        <dbReference type="EMBL" id="MFB2879622.1"/>
    </source>
</evidence>
<proteinExistence type="predicted"/>
<reference evidence="1 2" key="1">
    <citation type="submission" date="2024-09" db="EMBL/GenBank/DDBJ databases">
        <title>Floridaenema gen nov. (Aerosakkonemataceae, Aerosakkonematales ord. nov., Cyanobacteria) from benthic tropical and subtropical fresh waters, with the description of four new species.</title>
        <authorList>
            <person name="Moretto J.A."/>
            <person name="Berthold D.E."/>
            <person name="Lefler F.W."/>
            <person name="Huang I.-S."/>
            <person name="Laughinghouse H. IV."/>
        </authorList>
    </citation>
    <scope>NUCLEOTIDE SEQUENCE [LARGE SCALE GENOMIC DNA]</scope>
    <source>
        <strain evidence="1 2">BLCC-F46</strain>
    </source>
</reference>
<keyword evidence="1" id="KW-0223">Dioxygenase</keyword>
<keyword evidence="2" id="KW-1185">Reference proteome</keyword>
<organism evidence="1 2">
    <name type="scientific">Floridaenema aerugineum BLCC-F46</name>
    <dbReference type="NCBI Taxonomy" id="3153654"/>
    <lineage>
        <taxon>Bacteria</taxon>
        <taxon>Bacillati</taxon>
        <taxon>Cyanobacteriota</taxon>
        <taxon>Cyanophyceae</taxon>
        <taxon>Oscillatoriophycideae</taxon>
        <taxon>Aerosakkonematales</taxon>
        <taxon>Aerosakkonemataceae</taxon>
        <taxon>Floridanema</taxon>
        <taxon>Floridanema aerugineum</taxon>
    </lineage>
</organism>
<dbReference type="Proteomes" id="UP001576774">
    <property type="component" value="Unassembled WGS sequence"/>
</dbReference>
<comment type="caution">
    <text evidence="1">The sequence shown here is derived from an EMBL/GenBank/DDBJ whole genome shotgun (WGS) entry which is preliminary data.</text>
</comment>
<dbReference type="Gene3D" id="2.60.120.620">
    <property type="entry name" value="q2cbj1_9rhob like domain"/>
    <property type="match status" value="1"/>
</dbReference>